<dbReference type="PANTHER" id="PTHR43537">
    <property type="entry name" value="TRANSCRIPTIONAL REGULATOR, GNTR FAMILY"/>
    <property type="match status" value="1"/>
</dbReference>
<dbReference type="SUPFAM" id="SSF46785">
    <property type="entry name" value="Winged helix' DNA-binding domain"/>
    <property type="match status" value="1"/>
</dbReference>
<dbReference type="PROSITE" id="PS50949">
    <property type="entry name" value="HTH_GNTR"/>
    <property type="match status" value="1"/>
</dbReference>
<keyword evidence="3" id="KW-0804">Transcription</keyword>
<reference evidence="5" key="1">
    <citation type="submission" date="2024-06" db="EMBL/GenBank/DDBJ databases">
        <title>Draft Genome Sequence of Deinococcus sonorensis Type Strain KR-87, a Biofilm Producing Representative of the Genus Deinococcus.</title>
        <authorList>
            <person name="Boren L.S."/>
            <person name="Grosso R.A."/>
            <person name="Hugenberg-Cox A.N."/>
            <person name="Hill J.T.E."/>
            <person name="Albert C.M."/>
            <person name="Tuohy J.M."/>
        </authorList>
    </citation>
    <scope>NUCLEOTIDE SEQUENCE</scope>
    <source>
        <strain evidence="5">KR-87</strain>
        <plasmid evidence="5">pDson02</plasmid>
    </source>
</reference>
<feature type="domain" description="HTH gntR-type" evidence="4">
    <location>
        <begin position="14"/>
        <end position="82"/>
    </location>
</feature>
<dbReference type="InterPro" id="IPR008920">
    <property type="entry name" value="TF_FadR/GntR_C"/>
</dbReference>
<gene>
    <name evidence="5" type="ORF">ABOD76_21565</name>
</gene>
<evidence type="ECO:0000256" key="1">
    <source>
        <dbReference type="ARBA" id="ARBA00023015"/>
    </source>
</evidence>
<dbReference type="GO" id="GO:0003700">
    <property type="term" value="F:DNA-binding transcription factor activity"/>
    <property type="evidence" value="ECO:0007669"/>
    <property type="project" value="InterPro"/>
</dbReference>
<dbReference type="SMART" id="SM00345">
    <property type="entry name" value="HTH_GNTR"/>
    <property type="match status" value="1"/>
</dbReference>
<evidence type="ECO:0000313" key="5">
    <source>
        <dbReference type="EMBL" id="XBV87284.1"/>
    </source>
</evidence>
<dbReference type="KEGG" id="dsc:ABOD76_21565"/>
<proteinExistence type="predicted"/>
<sequence>MTASPFNLDPQEKLSLGENIAHHIQSLLHQGKLRPGDTLPTQRELAQQYGTSVSAVREAISILSAAGLVDARPGRGTLILEAAEQPPSVNLWLGAVTSEQQALDFLETRQALEHYTIAQAAQRASPDDQQELRQVLAQMKEARGDPERFVQADLALHFAIARAAGNPVMVRLLHAIHTPVSHVLRYVSHQLIAEGRFGELYVIHEALVGAILDRNAAGALAAFDTMMGTVVGGDTLALALGRAAPQDAPLGEAFAEDLHWNLTRLIGPMAEVLIPEAAGQLGHTPATLTPRDLGAFLTTVGRQLPAGKQAEWQALSDLLLTRYGRVEG</sequence>
<dbReference type="CDD" id="cd07377">
    <property type="entry name" value="WHTH_GntR"/>
    <property type="match status" value="1"/>
</dbReference>
<dbReference type="GO" id="GO:0003677">
    <property type="term" value="F:DNA binding"/>
    <property type="evidence" value="ECO:0007669"/>
    <property type="project" value="UniProtKB-KW"/>
</dbReference>
<dbReference type="InterPro" id="IPR036390">
    <property type="entry name" value="WH_DNA-bd_sf"/>
</dbReference>
<dbReference type="Gene3D" id="1.20.120.530">
    <property type="entry name" value="GntR ligand-binding domain-like"/>
    <property type="match status" value="1"/>
</dbReference>
<name>A0AAU7UH85_9DEIO</name>
<dbReference type="InterPro" id="IPR000524">
    <property type="entry name" value="Tscrpt_reg_HTH_GntR"/>
</dbReference>
<evidence type="ECO:0000259" key="4">
    <source>
        <dbReference type="PROSITE" id="PS50949"/>
    </source>
</evidence>
<evidence type="ECO:0000256" key="3">
    <source>
        <dbReference type="ARBA" id="ARBA00023163"/>
    </source>
</evidence>
<dbReference type="Gene3D" id="1.10.10.10">
    <property type="entry name" value="Winged helix-like DNA-binding domain superfamily/Winged helix DNA-binding domain"/>
    <property type="match status" value="1"/>
</dbReference>
<dbReference type="SMART" id="SM00895">
    <property type="entry name" value="FCD"/>
    <property type="match status" value="1"/>
</dbReference>
<keyword evidence="1" id="KW-0805">Transcription regulation</keyword>
<dbReference type="PRINTS" id="PR00035">
    <property type="entry name" value="HTHGNTR"/>
</dbReference>
<accession>A0AAU7UH85</accession>
<dbReference type="PANTHER" id="PTHR43537:SF5">
    <property type="entry name" value="UXU OPERON TRANSCRIPTIONAL REGULATOR"/>
    <property type="match status" value="1"/>
</dbReference>
<dbReference type="Pfam" id="PF07729">
    <property type="entry name" value="FCD"/>
    <property type="match status" value="1"/>
</dbReference>
<dbReference type="InterPro" id="IPR036388">
    <property type="entry name" value="WH-like_DNA-bd_sf"/>
</dbReference>
<geneLocation type="plasmid" evidence="5">
    <name>pDson02</name>
</geneLocation>
<dbReference type="Pfam" id="PF00392">
    <property type="entry name" value="GntR"/>
    <property type="match status" value="1"/>
</dbReference>
<evidence type="ECO:0000256" key="2">
    <source>
        <dbReference type="ARBA" id="ARBA00023125"/>
    </source>
</evidence>
<organism evidence="5">
    <name type="scientific">Deinococcus sonorensis KR-87</name>
    <dbReference type="NCBI Taxonomy" id="694439"/>
    <lineage>
        <taxon>Bacteria</taxon>
        <taxon>Thermotogati</taxon>
        <taxon>Deinococcota</taxon>
        <taxon>Deinococci</taxon>
        <taxon>Deinococcales</taxon>
        <taxon>Deinococcaceae</taxon>
        <taxon>Deinococcus</taxon>
    </lineage>
</organism>
<dbReference type="AlphaFoldDB" id="A0AAU7UH85"/>
<dbReference type="RefSeq" id="WP_350245434.1">
    <property type="nucleotide sequence ID" value="NZ_CP158300.1"/>
</dbReference>
<keyword evidence="5" id="KW-0614">Plasmid</keyword>
<dbReference type="SUPFAM" id="SSF48008">
    <property type="entry name" value="GntR ligand-binding domain-like"/>
    <property type="match status" value="1"/>
</dbReference>
<dbReference type="EMBL" id="CP158300">
    <property type="protein sequence ID" value="XBV87284.1"/>
    <property type="molecule type" value="Genomic_DNA"/>
</dbReference>
<dbReference type="InterPro" id="IPR011711">
    <property type="entry name" value="GntR_C"/>
</dbReference>
<keyword evidence="2" id="KW-0238">DNA-binding</keyword>
<protein>
    <submittedName>
        <fullName evidence="5">FadR/GntR family transcriptional regulator</fullName>
    </submittedName>
</protein>